<comment type="subcellular location">
    <subcellularLocation>
        <location evidence="1">Cytoplasm</location>
        <location evidence="1">Nucleoid</location>
    </subcellularLocation>
</comment>
<evidence type="ECO:0000256" key="3">
    <source>
        <dbReference type="ARBA" id="ARBA00022490"/>
    </source>
</evidence>
<protein>
    <submittedName>
        <fullName evidence="4">Nucleoid-associated protein</fullName>
    </submittedName>
</protein>
<organism evidence="4">
    <name type="scientific">Pseudomonas marincola</name>
    <dbReference type="NCBI Taxonomy" id="437900"/>
    <lineage>
        <taxon>Bacteria</taxon>
        <taxon>Pseudomonadati</taxon>
        <taxon>Pseudomonadota</taxon>
        <taxon>Gammaproteobacteria</taxon>
        <taxon>Pseudomonadales</taxon>
        <taxon>Pseudomonadaceae</taxon>
        <taxon>Pseudomonas</taxon>
    </lineage>
</organism>
<dbReference type="InterPro" id="IPR007358">
    <property type="entry name" value="Nucleoid_associated_NdpA"/>
</dbReference>
<name>A0A653E6L8_9PSED</name>
<evidence type="ECO:0000256" key="2">
    <source>
        <dbReference type="ARBA" id="ARBA00009035"/>
    </source>
</evidence>
<dbReference type="PANTHER" id="PTHR38772">
    <property type="match status" value="1"/>
</dbReference>
<proteinExistence type="inferred from homology"/>
<reference evidence="4" key="1">
    <citation type="submission" date="2019-02" db="EMBL/GenBank/DDBJ databases">
        <authorList>
            <consortium name="Genoscope - CEA"/>
            <person name="William W."/>
        </authorList>
    </citation>
    <scope>NUCLEOTIDE SEQUENCE [LARGE SCALE GENOMIC DNA]</scope>
    <source>
        <strain evidence="4">YSy11</strain>
    </source>
</reference>
<dbReference type="AlphaFoldDB" id="A0A653E6L8"/>
<dbReference type="Pfam" id="PF04245">
    <property type="entry name" value="NA37"/>
    <property type="match status" value="1"/>
</dbReference>
<dbReference type="EMBL" id="LR215729">
    <property type="protein sequence ID" value="VEV98258.1"/>
    <property type="molecule type" value="Genomic_DNA"/>
</dbReference>
<dbReference type="GO" id="GO:0003690">
    <property type="term" value="F:double-stranded DNA binding"/>
    <property type="evidence" value="ECO:0007669"/>
    <property type="project" value="TreeGrafter"/>
</dbReference>
<gene>
    <name evidence="4" type="ORF">PMYSY11_3214</name>
</gene>
<sequence length="381" mass="42178">MLIGQDMDNQVKEMDEVEIVEPEKKGLVVVAACAARFFKASLGGHSFYDSVKGKDWDLATNVCVDFVNLIGKKFSRGGRIYGYVDPGIVTAAENFTNYLTGYDFTKFVDGVMERLCAEANDPNRSSLNVGYVVFAHYKNLQGRDQVLVVMLGKKGGYDFDDNENMTPKSTESLNLQDFRQAACMDLTGFSTVFPENKGDSYLYFIKGNSKSEFFNAALGCSDSMPGKVCVENLKSALSAYLRESASDLNSGERRKIYSRVVSYVENRAGNRVHLSEIQREIDKCLPANSLHNGKFHDFIKSNSERFKVSEEFQPSHSAAKNMGYVDVNLPSGDFNGRVKLDAIEIGKQGSDLSVDKDFVYLTIKLPPEASLVLKALGSGKD</sequence>
<keyword evidence="3" id="KW-0963">Cytoplasm</keyword>
<evidence type="ECO:0000313" key="4">
    <source>
        <dbReference type="EMBL" id="VEV98258.1"/>
    </source>
</evidence>
<evidence type="ECO:0000256" key="1">
    <source>
        <dbReference type="ARBA" id="ARBA00004453"/>
    </source>
</evidence>
<dbReference type="GO" id="GO:0003727">
    <property type="term" value="F:single-stranded RNA binding"/>
    <property type="evidence" value="ECO:0007669"/>
    <property type="project" value="TreeGrafter"/>
</dbReference>
<dbReference type="GO" id="GO:0043590">
    <property type="term" value="C:bacterial nucleoid"/>
    <property type="evidence" value="ECO:0007669"/>
    <property type="project" value="TreeGrafter"/>
</dbReference>
<accession>A0A653E6L8</accession>
<dbReference type="PANTHER" id="PTHR38772:SF1">
    <property type="entry name" value="NUCLEOID-ASSOCIATED PROTEIN YEJK"/>
    <property type="match status" value="1"/>
</dbReference>
<comment type="similarity">
    <text evidence="2">Belongs to the YejK family.</text>
</comment>